<evidence type="ECO:0000313" key="3">
    <source>
        <dbReference type="Proteomes" id="UP001183615"/>
    </source>
</evidence>
<dbReference type="InterPro" id="IPR029058">
    <property type="entry name" value="AB_hydrolase_fold"/>
</dbReference>
<keyword evidence="3" id="KW-1185">Reference proteome</keyword>
<evidence type="ECO:0000259" key="1">
    <source>
        <dbReference type="Pfam" id="PF00561"/>
    </source>
</evidence>
<keyword evidence="2" id="KW-0378">Hydrolase</keyword>
<reference evidence="3" key="1">
    <citation type="submission" date="2023-07" db="EMBL/GenBank/DDBJ databases">
        <title>30 novel species of actinomycetes from the DSMZ collection.</title>
        <authorList>
            <person name="Nouioui I."/>
        </authorList>
    </citation>
    <scope>NUCLEOTIDE SEQUENCE [LARGE SCALE GENOMIC DNA]</scope>
    <source>
        <strain evidence="3">DSM 41886</strain>
    </source>
</reference>
<dbReference type="PRINTS" id="PR00111">
    <property type="entry name" value="ABHYDROLASE"/>
</dbReference>
<dbReference type="SUPFAM" id="SSF53474">
    <property type="entry name" value="alpha/beta-Hydrolases"/>
    <property type="match status" value="1"/>
</dbReference>
<dbReference type="Pfam" id="PF00561">
    <property type="entry name" value="Abhydrolase_1"/>
    <property type="match status" value="1"/>
</dbReference>
<feature type="domain" description="AB hydrolase-1" evidence="1">
    <location>
        <begin position="21"/>
        <end position="120"/>
    </location>
</feature>
<proteinExistence type="predicted"/>
<organism evidence="2 3">
    <name type="scientific">Streptomyces johnsoniae</name>
    <dbReference type="NCBI Taxonomy" id="3075532"/>
    <lineage>
        <taxon>Bacteria</taxon>
        <taxon>Bacillati</taxon>
        <taxon>Actinomycetota</taxon>
        <taxon>Actinomycetes</taxon>
        <taxon>Kitasatosporales</taxon>
        <taxon>Streptomycetaceae</taxon>
        <taxon>Streptomyces</taxon>
    </lineage>
</organism>
<dbReference type="RefSeq" id="WP_311614548.1">
    <property type="nucleotide sequence ID" value="NZ_JAVREV010000001.1"/>
</dbReference>
<dbReference type="InterPro" id="IPR050471">
    <property type="entry name" value="AB_hydrolase"/>
</dbReference>
<dbReference type="PANTHER" id="PTHR43433:SF5">
    <property type="entry name" value="AB HYDROLASE-1 DOMAIN-CONTAINING PROTEIN"/>
    <property type="match status" value="1"/>
</dbReference>
<evidence type="ECO:0000313" key="2">
    <source>
        <dbReference type="EMBL" id="MDT0441058.1"/>
    </source>
</evidence>
<dbReference type="GO" id="GO:0016787">
    <property type="term" value="F:hydrolase activity"/>
    <property type="evidence" value="ECO:0007669"/>
    <property type="project" value="UniProtKB-KW"/>
</dbReference>
<comment type="caution">
    <text evidence="2">The sequence shown here is derived from an EMBL/GenBank/DDBJ whole genome shotgun (WGS) entry which is preliminary data.</text>
</comment>
<sequence>MEPRSQTPQTPYSVIVAGSGPALLLVPGMGGRANFAPVMDALAAEHTVIAPEYPGIDGTPTAEKPLSIDGMAESLAATATGAGAERFTLVGFSMGTLVATRLAARFPERVDGVVLTSALARPDNRVRLFIDIVQSLVRRGDTEGMARFTALCGFGPDIVNGLGAAELGGFLKQLEAGVDPCALEITEVVRTADVTADLARIAKPTLVVDALRDVLVTSAHTRELAAGIAGAEYAEIDAGHVVLAERPAEWLETVSRFLTERKL</sequence>
<dbReference type="Gene3D" id="3.40.50.1820">
    <property type="entry name" value="alpha/beta hydrolase"/>
    <property type="match status" value="1"/>
</dbReference>
<gene>
    <name evidence="2" type="ORF">RM779_00365</name>
</gene>
<dbReference type="InterPro" id="IPR000073">
    <property type="entry name" value="AB_hydrolase_1"/>
</dbReference>
<protein>
    <submittedName>
        <fullName evidence="2">Alpha/beta hydrolase</fullName>
    </submittedName>
</protein>
<accession>A0ABU2RWD3</accession>
<name>A0ABU2RWD3_9ACTN</name>
<dbReference type="EMBL" id="JAVREV010000001">
    <property type="protein sequence ID" value="MDT0441058.1"/>
    <property type="molecule type" value="Genomic_DNA"/>
</dbReference>
<dbReference type="Proteomes" id="UP001183615">
    <property type="component" value="Unassembled WGS sequence"/>
</dbReference>
<dbReference type="PANTHER" id="PTHR43433">
    <property type="entry name" value="HYDROLASE, ALPHA/BETA FOLD FAMILY PROTEIN"/>
    <property type="match status" value="1"/>
</dbReference>